<dbReference type="EMBL" id="MU267759">
    <property type="protein sequence ID" value="KAH7909457.1"/>
    <property type="molecule type" value="Genomic_DNA"/>
</dbReference>
<protein>
    <submittedName>
        <fullName evidence="1">Uncharacterized protein</fullName>
    </submittedName>
</protein>
<evidence type="ECO:0000313" key="1">
    <source>
        <dbReference type="EMBL" id="KAH7909457.1"/>
    </source>
</evidence>
<gene>
    <name evidence="1" type="ORF">BJ138DRAFT_1127676</name>
</gene>
<sequence>MKIVSEEELKGHNAVTMRGAIEGALVGSAISLPTFYYLNRRWASYRALPLPLKALGAVIVIGPLISIRAEQRGLEYDRAHWKGAGKMELDREEMEEHVRWAKLNTADKVADWASKHQLSVIMGSWALAMGVAGRIIMRDPLQTMPQKVVQVRMWAQGLTIGVLIAAAALTHAHRADAANMRRIPADHSWEHLLEEQRIEKEQANKALAEASTH</sequence>
<dbReference type="Proteomes" id="UP000790377">
    <property type="component" value="Unassembled WGS sequence"/>
</dbReference>
<comment type="caution">
    <text evidence="1">The sequence shown here is derived from an EMBL/GenBank/DDBJ whole genome shotgun (WGS) entry which is preliminary data.</text>
</comment>
<evidence type="ECO:0000313" key="2">
    <source>
        <dbReference type="Proteomes" id="UP000790377"/>
    </source>
</evidence>
<organism evidence="1 2">
    <name type="scientific">Hygrophoropsis aurantiaca</name>
    <dbReference type="NCBI Taxonomy" id="72124"/>
    <lineage>
        <taxon>Eukaryota</taxon>
        <taxon>Fungi</taxon>
        <taxon>Dikarya</taxon>
        <taxon>Basidiomycota</taxon>
        <taxon>Agaricomycotina</taxon>
        <taxon>Agaricomycetes</taxon>
        <taxon>Agaricomycetidae</taxon>
        <taxon>Boletales</taxon>
        <taxon>Coniophorineae</taxon>
        <taxon>Hygrophoropsidaceae</taxon>
        <taxon>Hygrophoropsis</taxon>
    </lineage>
</organism>
<proteinExistence type="predicted"/>
<keyword evidence="2" id="KW-1185">Reference proteome</keyword>
<reference evidence="1" key="1">
    <citation type="journal article" date="2021" name="New Phytol.">
        <title>Evolutionary innovations through gain and loss of genes in the ectomycorrhizal Boletales.</title>
        <authorList>
            <person name="Wu G."/>
            <person name="Miyauchi S."/>
            <person name="Morin E."/>
            <person name="Kuo A."/>
            <person name="Drula E."/>
            <person name="Varga T."/>
            <person name="Kohler A."/>
            <person name="Feng B."/>
            <person name="Cao Y."/>
            <person name="Lipzen A."/>
            <person name="Daum C."/>
            <person name="Hundley H."/>
            <person name="Pangilinan J."/>
            <person name="Johnson J."/>
            <person name="Barry K."/>
            <person name="LaButti K."/>
            <person name="Ng V."/>
            <person name="Ahrendt S."/>
            <person name="Min B."/>
            <person name="Choi I.G."/>
            <person name="Park H."/>
            <person name="Plett J.M."/>
            <person name="Magnuson J."/>
            <person name="Spatafora J.W."/>
            <person name="Nagy L.G."/>
            <person name="Henrissat B."/>
            <person name="Grigoriev I.V."/>
            <person name="Yang Z.L."/>
            <person name="Xu J."/>
            <person name="Martin F.M."/>
        </authorList>
    </citation>
    <scope>NUCLEOTIDE SEQUENCE</scope>
    <source>
        <strain evidence="1">ATCC 28755</strain>
    </source>
</reference>
<accession>A0ACB8A8R4</accession>
<name>A0ACB8A8R4_9AGAM</name>